<dbReference type="AlphaFoldDB" id="A0A1F7HV60"/>
<evidence type="ECO:0000256" key="4">
    <source>
        <dbReference type="ARBA" id="ARBA00035494"/>
    </source>
</evidence>
<keyword evidence="2 5" id="KW-0689">Ribosomal protein</keyword>
<dbReference type="InterPro" id="IPR000456">
    <property type="entry name" value="Ribosomal_bL17"/>
</dbReference>
<reference evidence="7 8" key="1">
    <citation type="journal article" date="2016" name="Nat. Commun.">
        <title>Thousands of microbial genomes shed light on interconnected biogeochemical processes in an aquifer system.</title>
        <authorList>
            <person name="Anantharaman K."/>
            <person name="Brown C.T."/>
            <person name="Hug L.A."/>
            <person name="Sharon I."/>
            <person name="Castelle C.J."/>
            <person name="Probst A.J."/>
            <person name="Thomas B.C."/>
            <person name="Singh A."/>
            <person name="Wilkins M.J."/>
            <person name="Karaoz U."/>
            <person name="Brodie E.L."/>
            <person name="Williams K.H."/>
            <person name="Hubbard S.S."/>
            <person name="Banfield J.F."/>
        </authorList>
    </citation>
    <scope>NUCLEOTIDE SEQUENCE [LARGE SCALE GENOMIC DNA]</scope>
</reference>
<dbReference type="GO" id="GO:0006412">
    <property type="term" value="P:translation"/>
    <property type="evidence" value="ECO:0007669"/>
    <property type="project" value="InterPro"/>
</dbReference>
<dbReference type="Pfam" id="PF01196">
    <property type="entry name" value="Ribosomal_L17"/>
    <property type="match status" value="1"/>
</dbReference>
<dbReference type="PANTHER" id="PTHR14413:SF16">
    <property type="entry name" value="LARGE RIBOSOMAL SUBUNIT PROTEIN BL17M"/>
    <property type="match status" value="1"/>
</dbReference>
<dbReference type="GO" id="GO:0022625">
    <property type="term" value="C:cytosolic large ribosomal subunit"/>
    <property type="evidence" value="ECO:0007669"/>
    <property type="project" value="TreeGrafter"/>
</dbReference>
<dbReference type="PANTHER" id="PTHR14413">
    <property type="entry name" value="RIBOSOMAL PROTEIN L17"/>
    <property type="match status" value="1"/>
</dbReference>
<evidence type="ECO:0000256" key="1">
    <source>
        <dbReference type="ARBA" id="ARBA00008777"/>
    </source>
</evidence>
<organism evidence="7 8">
    <name type="scientific">Candidatus Roizmanbacteria bacterium RIFCSPHIGHO2_12_FULL_39_8</name>
    <dbReference type="NCBI Taxonomy" id="1802050"/>
    <lineage>
        <taxon>Bacteria</taxon>
        <taxon>Candidatus Roizmaniibacteriota</taxon>
    </lineage>
</organism>
<keyword evidence="3 5" id="KW-0687">Ribonucleoprotein</keyword>
<name>A0A1F7HV60_9BACT</name>
<dbReference type="GO" id="GO:0003735">
    <property type="term" value="F:structural constituent of ribosome"/>
    <property type="evidence" value="ECO:0007669"/>
    <property type="project" value="InterPro"/>
</dbReference>
<accession>A0A1F7HV60</accession>
<comment type="similarity">
    <text evidence="1 5">Belongs to the bacterial ribosomal protein bL17 family.</text>
</comment>
<dbReference type="InterPro" id="IPR036373">
    <property type="entry name" value="Ribosomal_bL17_sf"/>
</dbReference>
<evidence type="ECO:0000256" key="2">
    <source>
        <dbReference type="ARBA" id="ARBA00022980"/>
    </source>
</evidence>
<dbReference type="Proteomes" id="UP000178853">
    <property type="component" value="Unassembled WGS sequence"/>
</dbReference>
<gene>
    <name evidence="7" type="ORF">A3F60_04755</name>
</gene>
<dbReference type="SUPFAM" id="SSF64263">
    <property type="entry name" value="Prokaryotic ribosomal protein L17"/>
    <property type="match status" value="1"/>
</dbReference>
<evidence type="ECO:0000313" key="8">
    <source>
        <dbReference type="Proteomes" id="UP000178853"/>
    </source>
</evidence>
<dbReference type="Gene3D" id="3.90.1030.10">
    <property type="entry name" value="Ribosomal protein L17"/>
    <property type="match status" value="1"/>
</dbReference>
<dbReference type="NCBIfam" id="TIGR00059">
    <property type="entry name" value="L17"/>
    <property type="match status" value="1"/>
</dbReference>
<evidence type="ECO:0000313" key="7">
    <source>
        <dbReference type="EMBL" id="OGK34926.1"/>
    </source>
</evidence>
<sequence length="121" mass="13879">MTRKLIVNFIRQGKITTTLKRVKILKAQIEKLVEKMKVKNEANKNKLLSVVGDERLIPKMFEDIGKPLKERVGGYVKIVRLGARQSDSAEVAMLEWAYPIITNKEIKGKKAKESQETQKKK</sequence>
<protein>
    <recommendedName>
        <fullName evidence="4 6">50S ribosomal protein L17</fullName>
    </recommendedName>
</protein>
<proteinExistence type="inferred from homology"/>
<dbReference type="EMBL" id="MGAA01000076">
    <property type="protein sequence ID" value="OGK34926.1"/>
    <property type="molecule type" value="Genomic_DNA"/>
</dbReference>
<evidence type="ECO:0000256" key="3">
    <source>
        <dbReference type="ARBA" id="ARBA00023274"/>
    </source>
</evidence>
<evidence type="ECO:0000256" key="6">
    <source>
        <dbReference type="RuleBase" id="RU000661"/>
    </source>
</evidence>
<evidence type="ECO:0000256" key="5">
    <source>
        <dbReference type="RuleBase" id="RU000660"/>
    </source>
</evidence>
<comment type="caution">
    <text evidence="7">The sequence shown here is derived from an EMBL/GenBank/DDBJ whole genome shotgun (WGS) entry which is preliminary data.</text>
</comment>